<gene>
    <name evidence="1" type="ORF">GCM10007972_07940</name>
</gene>
<name>A0ABQ2L9X5_9PROT</name>
<dbReference type="Proteomes" id="UP000602381">
    <property type="component" value="Unassembled WGS sequence"/>
</dbReference>
<evidence type="ECO:0008006" key="3">
    <source>
        <dbReference type="Google" id="ProtNLM"/>
    </source>
</evidence>
<keyword evidence="2" id="KW-1185">Reference proteome</keyword>
<accession>A0ABQ2L9X5</accession>
<dbReference type="InterPro" id="IPR009964">
    <property type="entry name" value="DUF1491"/>
</dbReference>
<comment type="caution">
    <text evidence="1">The sequence shown here is derived from an EMBL/GenBank/DDBJ whole genome shotgun (WGS) entry which is preliminary data.</text>
</comment>
<dbReference type="Gene3D" id="3.40.1530.20">
    <property type="entry name" value="Protein of unknown function (DUF1491)"/>
    <property type="match status" value="1"/>
</dbReference>
<proteinExistence type="predicted"/>
<organism evidence="1 2">
    <name type="scientific">Iodidimonas muriae</name>
    <dbReference type="NCBI Taxonomy" id="261467"/>
    <lineage>
        <taxon>Bacteria</taxon>
        <taxon>Pseudomonadati</taxon>
        <taxon>Pseudomonadota</taxon>
        <taxon>Alphaproteobacteria</taxon>
        <taxon>Iodidimonadales</taxon>
        <taxon>Iodidimonadaceae</taxon>
        <taxon>Iodidimonas</taxon>
    </lineage>
</organism>
<protein>
    <recommendedName>
        <fullName evidence="3">DUF1491 family protein</fullName>
    </recommendedName>
</protein>
<dbReference type="EMBL" id="BMOV01000002">
    <property type="protein sequence ID" value="GGO08039.1"/>
    <property type="molecule type" value="Genomic_DNA"/>
</dbReference>
<sequence>MFSPRLKSELWIKAHIRRCQTLDLEALLRHRGDVDAGGILLKINGFDRGSQLLEPTMAMDGGRAWMRSTGPQPVDDRHVEEMIEKRLARDRDLWVLEIEDPHGRHQLDEPIL</sequence>
<evidence type="ECO:0000313" key="2">
    <source>
        <dbReference type="Proteomes" id="UP000602381"/>
    </source>
</evidence>
<reference evidence="2" key="1">
    <citation type="journal article" date="2019" name="Int. J. Syst. Evol. Microbiol.">
        <title>The Global Catalogue of Microorganisms (GCM) 10K type strain sequencing project: providing services to taxonomists for standard genome sequencing and annotation.</title>
        <authorList>
            <consortium name="The Broad Institute Genomics Platform"/>
            <consortium name="The Broad Institute Genome Sequencing Center for Infectious Disease"/>
            <person name="Wu L."/>
            <person name="Ma J."/>
        </authorList>
    </citation>
    <scope>NUCLEOTIDE SEQUENCE [LARGE SCALE GENOMIC DNA]</scope>
    <source>
        <strain evidence="2">JCM 17843</strain>
    </source>
</reference>
<dbReference type="Pfam" id="PF07372">
    <property type="entry name" value="DUF1491"/>
    <property type="match status" value="1"/>
</dbReference>
<dbReference type="RefSeq" id="WP_150004352.1">
    <property type="nucleotide sequence ID" value="NZ_BMOV01000002.1"/>
</dbReference>
<evidence type="ECO:0000313" key="1">
    <source>
        <dbReference type="EMBL" id="GGO08039.1"/>
    </source>
</evidence>